<comment type="caution">
    <text evidence="2">The sequence shown here is derived from an EMBL/GenBank/DDBJ whole genome shotgun (WGS) entry which is preliminary data.</text>
</comment>
<protein>
    <submittedName>
        <fullName evidence="2">Uncharacterized protein</fullName>
    </submittedName>
</protein>
<dbReference type="EMBL" id="JAAIUW010000004">
    <property type="protein sequence ID" value="KAF7835795.1"/>
    <property type="molecule type" value="Genomic_DNA"/>
</dbReference>
<proteinExistence type="predicted"/>
<accession>A0A834X184</accession>
<feature type="compositionally biased region" description="Polar residues" evidence="1">
    <location>
        <begin position="24"/>
        <end position="33"/>
    </location>
</feature>
<feature type="region of interest" description="Disordered" evidence="1">
    <location>
        <begin position="1"/>
        <end position="39"/>
    </location>
</feature>
<sequence length="85" mass="9497">MVAHSMVKPKGNGRSKNTQREQRVLTNVTNTVISKEGRMKPIKDAMVTVSHSQRSVGLQTETTRYKDEYGDERRLEGGAIAGYES</sequence>
<evidence type="ECO:0000313" key="2">
    <source>
        <dbReference type="EMBL" id="KAF7835795.1"/>
    </source>
</evidence>
<name>A0A834X184_9FABA</name>
<reference evidence="2" key="1">
    <citation type="submission" date="2020-09" db="EMBL/GenBank/DDBJ databases">
        <title>Genome-Enabled Discovery of Anthraquinone Biosynthesis in Senna tora.</title>
        <authorList>
            <person name="Kang S.-H."/>
            <person name="Pandey R.P."/>
            <person name="Lee C.-M."/>
            <person name="Sim J.-S."/>
            <person name="Jeong J.-T."/>
            <person name="Choi B.-S."/>
            <person name="Jung M."/>
            <person name="Ginzburg D."/>
            <person name="Zhao K."/>
            <person name="Won S.Y."/>
            <person name="Oh T.-J."/>
            <person name="Yu Y."/>
            <person name="Kim N.-H."/>
            <person name="Lee O.R."/>
            <person name="Lee T.-H."/>
            <person name="Bashyal P."/>
            <person name="Kim T.-S."/>
            <person name="Lee W.-H."/>
            <person name="Kawkins C."/>
            <person name="Kim C.-K."/>
            <person name="Kim J.S."/>
            <person name="Ahn B.O."/>
            <person name="Rhee S.Y."/>
            <person name="Sohng J.K."/>
        </authorList>
    </citation>
    <scope>NUCLEOTIDE SEQUENCE</scope>
    <source>
        <tissue evidence="2">Leaf</tissue>
    </source>
</reference>
<keyword evidence="3" id="KW-1185">Reference proteome</keyword>
<organism evidence="2 3">
    <name type="scientific">Senna tora</name>
    <dbReference type="NCBI Taxonomy" id="362788"/>
    <lineage>
        <taxon>Eukaryota</taxon>
        <taxon>Viridiplantae</taxon>
        <taxon>Streptophyta</taxon>
        <taxon>Embryophyta</taxon>
        <taxon>Tracheophyta</taxon>
        <taxon>Spermatophyta</taxon>
        <taxon>Magnoliopsida</taxon>
        <taxon>eudicotyledons</taxon>
        <taxon>Gunneridae</taxon>
        <taxon>Pentapetalae</taxon>
        <taxon>rosids</taxon>
        <taxon>fabids</taxon>
        <taxon>Fabales</taxon>
        <taxon>Fabaceae</taxon>
        <taxon>Caesalpinioideae</taxon>
        <taxon>Cassia clade</taxon>
        <taxon>Senna</taxon>
    </lineage>
</organism>
<gene>
    <name evidence="2" type="ORF">G2W53_010654</name>
</gene>
<evidence type="ECO:0000313" key="3">
    <source>
        <dbReference type="Proteomes" id="UP000634136"/>
    </source>
</evidence>
<dbReference type="Proteomes" id="UP000634136">
    <property type="component" value="Unassembled WGS sequence"/>
</dbReference>
<evidence type="ECO:0000256" key="1">
    <source>
        <dbReference type="SAM" id="MobiDB-lite"/>
    </source>
</evidence>
<dbReference type="AlphaFoldDB" id="A0A834X184"/>